<dbReference type="Pfam" id="PF01545">
    <property type="entry name" value="Cation_efflux"/>
    <property type="match status" value="1"/>
</dbReference>
<dbReference type="SUPFAM" id="SSF161111">
    <property type="entry name" value="Cation efflux protein transmembrane domain-like"/>
    <property type="match status" value="1"/>
</dbReference>
<proteinExistence type="inferred from homology"/>
<comment type="subcellular location">
    <subcellularLocation>
        <location evidence="1">Membrane</location>
        <topology evidence="1">Multi-pass membrane protein</topology>
    </subcellularLocation>
</comment>
<evidence type="ECO:0000256" key="8">
    <source>
        <dbReference type="ARBA" id="ARBA00023136"/>
    </source>
</evidence>
<keyword evidence="5" id="KW-0862">Zinc</keyword>
<dbReference type="PANTHER" id="PTHR11562">
    <property type="entry name" value="CATION EFFLUX PROTEIN/ ZINC TRANSPORTER"/>
    <property type="match status" value="1"/>
</dbReference>
<dbReference type="PANTHER" id="PTHR11562:SF17">
    <property type="entry name" value="RE54080P-RELATED"/>
    <property type="match status" value="1"/>
</dbReference>
<accession>A0A7L9U2Y0</accession>
<keyword evidence="4 9" id="KW-0812">Transmembrane</keyword>
<dbReference type="InterPro" id="IPR027469">
    <property type="entry name" value="Cation_efflux_TMD_sf"/>
</dbReference>
<feature type="transmembrane region" description="Helical" evidence="9">
    <location>
        <begin position="34"/>
        <end position="55"/>
    </location>
</feature>
<organism evidence="12 13">
    <name type="scientific">Massilia litorea</name>
    <dbReference type="NCBI Taxonomy" id="2769491"/>
    <lineage>
        <taxon>Bacteria</taxon>
        <taxon>Pseudomonadati</taxon>
        <taxon>Pseudomonadota</taxon>
        <taxon>Betaproteobacteria</taxon>
        <taxon>Burkholderiales</taxon>
        <taxon>Oxalobacteraceae</taxon>
        <taxon>Telluria group</taxon>
        <taxon>Massilia</taxon>
    </lineage>
</organism>
<keyword evidence="3" id="KW-0813">Transport</keyword>
<dbReference type="SUPFAM" id="SSF160240">
    <property type="entry name" value="Cation efflux protein cytoplasmic domain-like"/>
    <property type="match status" value="1"/>
</dbReference>
<reference evidence="12 13" key="1">
    <citation type="submission" date="2020-10" db="EMBL/GenBank/DDBJ databases">
        <title>Genome sequencing of Massilia sp. LPB0304.</title>
        <authorList>
            <person name="Kim J."/>
        </authorList>
    </citation>
    <scope>NUCLEOTIDE SEQUENCE [LARGE SCALE GENOMIC DNA]</scope>
    <source>
        <strain evidence="12 13">LPB0304</strain>
    </source>
</reference>
<comment type="similarity">
    <text evidence="2">Belongs to the cation diffusion facilitator (CDF) transporter (TC 2.A.4) family. SLC30A subfamily.</text>
</comment>
<dbReference type="GO" id="GO:0005886">
    <property type="term" value="C:plasma membrane"/>
    <property type="evidence" value="ECO:0007669"/>
    <property type="project" value="TreeGrafter"/>
</dbReference>
<dbReference type="RefSeq" id="WP_193685422.1">
    <property type="nucleotide sequence ID" value="NZ_CP062941.1"/>
</dbReference>
<evidence type="ECO:0000313" key="12">
    <source>
        <dbReference type="EMBL" id="QOL48376.1"/>
    </source>
</evidence>
<keyword evidence="7" id="KW-0406">Ion transport</keyword>
<feature type="domain" description="Cation efflux protein transmembrane" evidence="10">
    <location>
        <begin position="37"/>
        <end position="225"/>
    </location>
</feature>
<evidence type="ECO:0000256" key="5">
    <source>
        <dbReference type="ARBA" id="ARBA00022906"/>
    </source>
</evidence>
<evidence type="ECO:0000256" key="1">
    <source>
        <dbReference type="ARBA" id="ARBA00004141"/>
    </source>
</evidence>
<sequence>MPSDHATPTSDHLHAHLDGDASHGHFIEARSQKALGIALAMTLLFALIEVVTGFMSNSLALISDAGHMVTDAAALGLALLAQLIAKRPPSSRHSFGFVRAEALAAFVNSLAMLALVAWIVWEAAHRLAHPQAVQGGVVLVVAAIGAAINLIVAWVLSRDSESINTRAALVNVMGDLLGSVAAIAAGAIIYFTGWVRIDPILSIFVSLLILKSTWSILRESYHFLMEGVPHHIDYLQVGADVADVDGVLSVHDLHVWDMSPGHPALIGHLEIRDLAEWPAVLQRVRDMLLEKHGIDHVTLQPEALDGLPLEAGHCKPALTLPGHARR</sequence>
<dbReference type="AlphaFoldDB" id="A0A7L9U2Y0"/>
<dbReference type="NCBIfam" id="TIGR01297">
    <property type="entry name" value="CDF"/>
    <property type="match status" value="1"/>
</dbReference>
<dbReference type="InterPro" id="IPR050681">
    <property type="entry name" value="CDF/SLC30A"/>
</dbReference>
<feature type="transmembrane region" description="Helical" evidence="9">
    <location>
        <begin position="133"/>
        <end position="156"/>
    </location>
</feature>
<evidence type="ECO:0000256" key="7">
    <source>
        <dbReference type="ARBA" id="ARBA00023065"/>
    </source>
</evidence>
<protein>
    <submittedName>
        <fullName evidence="12">Cation transporter</fullName>
    </submittedName>
</protein>
<dbReference type="InterPro" id="IPR036837">
    <property type="entry name" value="Cation_efflux_CTD_sf"/>
</dbReference>
<feature type="transmembrane region" description="Helical" evidence="9">
    <location>
        <begin position="67"/>
        <end position="85"/>
    </location>
</feature>
<dbReference type="EMBL" id="CP062941">
    <property type="protein sequence ID" value="QOL48376.1"/>
    <property type="molecule type" value="Genomic_DNA"/>
</dbReference>
<name>A0A7L9U2Y0_9BURK</name>
<evidence type="ECO:0000259" key="11">
    <source>
        <dbReference type="Pfam" id="PF16916"/>
    </source>
</evidence>
<dbReference type="InterPro" id="IPR027470">
    <property type="entry name" value="Cation_efflux_CTD"/>
</dbReference>
<keyword evidence="8 9" id="KW-0472">Membrane</keyword>
<dbReference type="Gene3D" id="1.20.1510.10">
    <property type="entry name" value="Cation efflux protein transmembrane domain"/>
    <property type="match status" value="1"/>
</dbReference>
<evidence type="ECO:0000313" key="13">
    <source>
        <dbReference type="Proteomes" id="UP000593875"/>
    </source>
</evidence>
<evidence type="ECO:0000256" key="3">
    <source>
        <dbReference type="ARBA" id="ARBA00022448"/>
    </source>
</evidence>
<feature type="domain" description="Cation efflux protein cytoplasmic" evidence="11">
    <location>
        <begin position="229"/>
        <end position="302"/>
    </location>
</feature>
<keyword evidence="13" id="KW-1185">Reference proteome</keyword>
<dbReference type="KEGG" id="mlir:LPB04_15500"/>
<keyword evidence="6 9" id="KW-1133">Transmembrane helix</keyword>
<evidence type="ECO:0000256" key="6">
    <source>
        <dbReference type="ARBA" id="ARBA00022989"/>
    </source>
</evidence>
<evidence type="ECO:0000256" key="2">
    <source>
        <dbReference type="ARBA" id="ARBA00008873"/>
    </source>
</evidence>
<feature type="transmembrane region" description="Helical" evidence="9">
    <location>
        <begin position="199"/>
        <end position="217"/>
    </location>
</feature>
<keyword evidence="5" id="KW-0864">Zinc transport</keyword>
<evidence type="ECO:0000256" key="4">
    <source>
        <dbReference type="ARBA" id="ARBA00022692"/>
    </source>
</evidence>
<dbReference type="GO" id="GO:0005385">
    <property type="term" value="F:zinc ion transmembrane transporter activity"/>
    <property type="evidence" value="ECO:0007669"/>
    <property type="project" value="TreeGrafter"/>
</dbReference>
<dbReference type="Pfam" id="PF16916">
    <property type="entry name" value="ZT_dimer"/>
    <property type="match status" value="1"/>
</dbReference>
<feature type="transmembrane region" description="Helical" evidence="9">
    <location>
        <begin position="168"/>
        <end position="193"/>
    </location>
</feature>
<dbReference type="InterPro" id="IPR058533">
    <property type="entry name" value="Cation_efflux_TM"/>
</dbReference>
<evidence type="ECO:0000256" key="9">
    <source>
        <dbReference type="SAM" id="Phobius"/>
    </source>
</evidence>
<dbReference type="Proteomes" id="UP000593875">
    <property type="component" value="Chromosome"/>
</dbReference>
<evidence type="ECO:0000259" key="10">
    <source>
        <dbReference type="Pfam" id="PF01545"/>
    </source>
</evidence>
<dbReference type="InterPro" id="IPR002524">
    <property type="entry name" value="Cation_efflux"/>
</dbReference>
<gene>
    <name evidence="12" type="ORF">LPB04_15500</name>
</gene>
<feature type="transmembrane region" description="Helical" evidence="9">
    <location>
        <begin position="97"/>
        <end position="121"/>
    </location>
</feature>